<name>L7WUU1_9CHLO</name>
<proteinExistence type="evidence at transcript level"/>
<dbReference type="EMBL" id="KC012985">
    <property type="protein sequence ID" value="AGC91914.1"/>
    <property type="molecule type" value="mRNA"/>
</dbReference>
<evidence type="ECO:0000256" key="1">
    <source>
        <dbReference type="ARBA" id="ARBA00005445"/>
    </source>
</evidence>
<dbReference type="InterPro" id="IPR021884">
    <property type="entry name" value="Ice-bd_prot"/>
</dbReference>
<organism evidence="4">
    <name type="scientific">Chlamydomonas raudensis</name>
    <dbReference type="NCBI Taxonomy" id="284013"/>
    <lineage>
        <taxon>Eukaryota</taxon>
        <taxon>Viridiplantae</taxon>
        <taxon>Chlorophyta</taxon>
        <taxon>core chlorophytes</taxon>
        <taxon>Chlorophyceae</taxon>
        <taxon>CS clade</taxon>
        <taxon>Chlamydomonadales</taxon>
        <taxon>Chlamydomonadaceae</taxon>
        <taxon>Chlamydomonas</taxon>
    </lineage>
</organism>
<comment type="similarity">
    <text evidence="1">Belongs to the ice-binding protein family.</text>
</comment>
<reference evidence="4" key="1">
    <citation type="submission" date="2012-10" db="EMBL/GenBank/DDBJ databases">
        <title>Ice-binding proteins in the Antarctic lake alga Chlamydomonas raudensis UWO 241.</title>
        <authorList>
            <person name="Raymond J.A."/>
            <person name="Morgan-Kiss R.M."/>
        </authorList>
    </citation>
    <scope>NUCLEOTIDE SEQUENCE</scope>
    <source>
        <strain evidence="4">UWO 241</strain>
    </source>
</reference>
<feature type="chain" id="PRO_5003985478" evidence="3">
    <location>
        <begin position="23"/>
        <end position="248"/>
    </location>
</feature>
<evidence type="ECO:0000313" key="4">
    <source>
        <dbReference type="EMBL" id="AGC91914.1"/>
    </source>
</evidence>
<dbReference type="AlphaFoldDB" id="L7WUU1"/>
<evidence type="ECO:0000256" key="3">
    <source>
        <dbReference type="SAM" id="SignalP"/>
    </source>
</evidence>
<accession>L7WUU1</accession>
<sequence>MMRPTTVAAALALLLLASTASAWPGTQECGACPLDNGCICSACALDTVFLGDVAAFVVLAGHEVTTGSGVASQILGDLGVYPGSSVTGHPDMRNGSAIQIANGASDAGMAALTVAYNDAAGRSLCPVAVAGNLGGLTLYPGLYKSTDGLEITGSDLTLHGGADDVFIFQMASTFLITTGMKVTLAGGAQAKNVFWQVGTSATLMGSTVLEGTMMADQSITSGTGAVLNGRVLARIASVTMESAVFSLP</sequence>
<keyword evidence="2 3" id="KW-0732">Signal</keyword>
<feature type="signal peptide" evidence="3">
    <location>
        <begin position="1"/>
        <end position="22"/>
    </location>
</feature>
<evidence type="ECO:0000256" key="2">
    <source>
        <dbReference type="ARBA" id="ARBA00022729"/>
    </source>
</evidence>
<dbReference type="Pfam" id="PF11999">
    <property type="entry name" value="Ice_binding"/>
    <property type="match status" value="1"/>
</dbReference>
<protein>
    <submittedName>
        <fullName evidence="4">Ice-binding protein isoform 1</fullName>
    </submittedName>
</protein>